<keyword evidence="6 8" id="KW-0269">Exonuclease</keyword>
<dbReference type="GeneID" id="96875693"/>
<comment type="catalytic activity">
    <reaction evidence="1 8">
        <text>Exonucleolytic cleavage in the 3'- to 5'-direction to yield nucleoside 5'-phosphates.</text>
        <dbReference type="EC" id="3.1.13.1"/>
    </reaction>
</comment>
<dbReference type="InterPro" id="IPR013223">
    <property type="entry name" value="RNase_B_OB_dom"/>
</dbReference>
<dbReference type="InterPro" id="IPR050180">
    <property type="entry name" value="RNR_Ribonuclease"/>
</dbReference>
<evidence type="ECO:0000256" key="6">
    <source>
        <dbReference type="ARBA" id="ARBA00022839"/>
    </source>
</evidence>
<dbReference type="Gene3D" id="2.40.50.140">
    <property type="entry name" value="Nucleic acid-binding proteins"/>
    <property type="match status" value="2"/>
</dbReference>
<dbReference type="GO" id="GO:0003723">
    <property type="term" value="F:RNA binding"/>
    <property type="evidence" value="ECO:0007669"/>
    <property type="project" value="UniProtKB-UniRule"/>
</dbReference>
<dbReference type="InterPro" id="IPR001900">
    <property type="entry name" value="RNase_II/R"/>
</dbReference>
<dbReference type="AlphaFoldDB" id="A0A4P7KWG1"/>
<evidence type="ECO:0000256" key="8">
    <source>
        <dbReference type="HAMAP-Rule" id="MF_01895"/>
    </source>
</evidence>
<dbReference type="PANTHER" id="PTHR23355">
    <property type="entry name" value="RIBONUCLEASE"/>
    <property type="match status" value="1"/>
</dbReference>
<dbReference type="Proteomes" id="UP000295134">
    <property type="component" value="Chromosome"/>
</dbReference>
<dbReference type="GO" id="GO:0008859">
    <property type="term" value="F:exoribonuclease II activity"/>
    <property type="evidence" value="ECO:0007669"/>
    <property type="project" value="UniProtKB-UniRule"/>
</dbReference>
<dbReference type="InterPro" id="IPR011805">
    <property type="entry name" value="RNase_R"/>
</dbReference>
<dbReference type="EMBL" id="CP038613">
    <property type="protein sequence ID" value="QBY41864.1"/>
    <property type="molecule type" value="Genomic_DNA"/>
</dbReference>
<feature type="compositionally biased region" description="Basic residues" evidence="9">
    <location>
        <begin position="801"/>
        <end position="816"/>
    </location>
</feature>
<evidence type="ECO:0000313" key="13">
    <source>
        <dbReference type="Proteomes" id="UP000295134"/>
    </source>
</evidence>
<evidence type="ECO:0000259" key="10">
    <source>
        <dbReference type="PROSITE" id="PS50126"/>
    </source>
</evidence>
<dbReference type="SMART" id="SM00357">
    <property type="entry name" value="CSP"/>
    <property type="match status" value="1"/>
</dbReference>
<reference evidence="11 13" key="1">
    <citation type="submission" date="2019-03" db="EMBL/GenBank/DDBJ databases">
        <title>Long-read sequencing reveals hyperdense prophage content in a complex bacterial symbiont genome.</title>
        <authorList>
            <person name="Frost C.L."/>
            <person name="Siozios S."/>
            <person name="Nadal-Jimenez P."/>
            <person name="Brockhurst M.A."/>
            <person name="King K.C."/>
            <person name="Darby A.C."/>
            <person name="Hurst G.D.D."/>
        </authorList>
    </citation>
    <scope>NUCLEOTIDE SEQUENCE [LARGE SCALE GENOMIC DNA]</scope>
    <source>
        <strain evidence="11 13">FIN</strain>
    </source>
</reference>
<sequence length="816" mass="92992">MAKDPYKDREAEKYHSPIASREYILEVLAKFTTPVSRQEIARILKLTKEEELEALRRRLRAMERDGQLVFTRRQCYALPERLDLLKGSVIGHRDGFGFLRVEGQKEDFYLSLEEMRKALHGDVVLAQPLGKDRRGRTEVRIVRVLVPRNNHIVGRYFLESGMGYVVPDDSRLSFDILIPREQVNGARMGNVVVVEMITRPARHIQAVGNIVEVLGESMGTNMAVEIALRTYEIPYHWPPQVEKQVADLSEQIPASAKKGRVDLCHLPLVTIDGEDARDFDDAVYCMPKEDGGWCLWVAIADVSYYVRPQTALDSEAVSRGNSVYFPSRVIPMLPEILSNGLCSLNPEVERLCMVCEMQLSAGGQITSSKFYEAVMRSHARLTYTKVWKILQGDEQLRQHYQELVPHLEQLHRLYQALDSARVKRGAISFESEEAKFIFNAEKRIERIEPVERNDAHKLIEECMILANIAAARFVERNKEPSLYRVHDRPKQESIVNLRTVFSELGLTLPGGMKPQPADYAKIMDEVAERPDHELLQTMILRSMKQAIYDPENRGHFGLALKSYAHFTSPIRRYPDLALHRSIKYLLSTQHGNNQHRSTPTGGWHADTHEMLQLGEHCSMTERRADEATRDVADWLKCDFMQDHVGNVFTGIITSVTGFGFFVRLKDLFIDGLVHISSLNNDYYRYDNVGQRLIGESSGMVYRLGDEVEISVEAVHMDERKIDFALISTLRKAKNPGKTTKEKAKKQFKKAISTNGQLDHSQDKNFESNSAFVKPNKKGSKNAKKADKKGKKVSDKSTKIAAKLKAKKVRKKAQKKS</sequence>
<evidence type="ECO:0000256" key="5">
    <source>
        <dbReference type="ARBA" id="ARBA00022801"/>
    </source>
</evidence>
<dbReference type="PROSITE" id="PS50126">
    <property type="entry name" value="S1"/>
    <property type="match status" value="1"/>
</dbReference>
<dbReference type="InterPro" id="IPR013668">
    <property type="entry name" value="RNase_R_HTH_12"/>
</dbReference>
<dbReference type="KEGG" id="ans:ArsFIN_03950"/>
<evidence type="ECO:0000256" key="9">
    <source>
        <dbReference type="SAM" id="MobiDB-lite"/>
    </source>
</evidence>
<evidence type="ECO:0000256" key="7">
    <source>
        <dbReference type="ARBA" id="ARBA00022884"/>
    </source>
</evidence>
<dbReference type="Pfam" id="PF08461">
    <property type="entry name" value="WHD_RNase_R"/>
    <property type="match status" value="1"/>
</dbReference>
<dbReference type="CDD" id="cd04471">
    <property type="entry name" value="S1_RNase_R"/>
    <property type="match status" value="1"/>
</dbReference>
<dbReference type="NCBIfam" id="NF008648">
    <property type="entry name" value="PRK11642.1"/>
    <property type="match status" value="1"/>
</dbReference>
<proteinExistence type="inferred from homology"/>
<feature type="domain" description="S1 motif" evidence="10">
    <location>
        <begin position="645"/>
        <end position="726"/>
    </location>
</feature>
<dbReference type="InterPro" id="IPR003029">
    <property type="entry name" value="S1_domain"/>
</dbReference>
<comment type="subcellular location">
    <subcellularLocation>
        <location evidence="2 8">Cytoplasm</location>
    </subcellularLocation>
</comment>
<dbReference type="GO" id="GO:0006402">
    <property type="term" value="P:mRNA catabolic process"/>
    <property type="evidence" value="ECO:0007669"/>
    <property type="project" value="TreeGrafter"/>
</dbReference>
<dbReference type="HAMAP" id="MF_01895">
    <property type="entry name" value="RNase_R"/>
    <property type="match status" value="1"/>
</dbReference>
<dbReference type="Pfam" id="PF08206">
    <property type="entry name" value="OB_RNB"/>
    <property type="match status" value="1"/>
</dbReference>
<dbReference type="EMBL" id="CP123523">
    <property type="protein sequence ID" value="WGM06081.1"/>
    <property type="molecule type" value="Genomic_DNA"/>
</dbReference>
<accession>A0A4P7KWG1</accession>
<evidence type="ECO:0000256" key="3">
    <source>
        <dbReference type="ARBA" id="ARBA00022490"/>
    </source>
</evidence>
<keyword evidence="7 8" id="KW-0694">RNA-binding</keyword>
<protein>
    <recommendedName>
        <fullName evidence="8">Ribonuclease R</fullName>
        <shortName evidence="8">RNase R</shortName>
        <ecNumber evidence="8">3.1.13.1</ecNumber>
    </recommendedName>
</protein>
<keyword evidence="3 8" id="KW-0963">Cytoplasm</keyword>
<dbReference type="InterPro" id="IPR012340">
    <property type="entry name" value="NA-bd_OB-fold"/>
</dbReference>
<keyword evidence="5 8" id="KW-0378">Hydrolase</keyword>
<comment type="function">
    <text evidence="8">3'-5' exoribonuclease that releases 5'-nucleoside monophosphates and is involved in maturation of structured RNAs.</text>
</comment>
<evidence type="ECO:0000256" key="4">
    <source>
        <dbReference type="ARBA" id="ARBA00022722"/>
    </source>
</evidence>
<keyword evidence="14" id="KW-1185">Reference proteome</keyword>
<feature type="region of interest" description="Disordered" evidence="9">
    <location>
        <begin position="734"/>
        <end position="816"/>
    </location>
</feature>
<reference evidence="12" key="2">
    <citation type="submission" date="2023-04" db="EMBL/GenBank/DDBJ databases">
        <title>Genome dynamics across the evolutionary transition to endosymbiosis.</title>
        <authorList>
            <person name="Siozios S."/>
            <person name="Nadal-Jimenez P."/>
            <person name="Azagi T."/>
            <person name="Sprong H."/>
            <person name="Frost C.L."/>
            <person name="Parratt S.R."/>
            <person name="Taylor G."/>
            <person name="Brettell L."/>
            <person name="Lew K.C."/>
            <person name="Croft L."/>
            <person name="King K.C."/>
            <person name="Brockhurst M.A."/>
            <person name="Hypsa V."/>
            <person name="Novakova E."/>
            <person name="Darby A.C."/>
            <person name="Hurst G.D.D."/>
        </authorList>
    </citation>
    <scope>NUCLEOTIDE SEQUENCE</scope>
    <source>
        <strain evidence="12">ANv_CAN</strain>
    </source>
</reference>
<organism evidence="11 13">
    <name type="scientific">Arsenophonus nasoniae</name>
    <name type="common">son-killer infecting Nasonia vitripennis</name>
    <dbReference type="NCBI Taxonomy" id="638"/>
    <lineage>
        <taxon>Bacteria</taxon>
        <taxon>Pseudomonadati</taxon>
        <taxon>Pseudomonadota</taxon>
        <taxon>Gammaproteobacteria</taxon>
        <taxon>Enterobacterales</taxon>
        <taxon>Morganellaceae</taxon>
        <taxon>Arsenophonus</taxon>
    </lineage>
</organism>
<dbReference type="NCBIfam" id="TIGR00358">
    <property type="entry name" value="3_prime_RNase"/>
    <property type="match status" value="1"/>
</dbReference>
<evidence type="ECO:0000313" key="11">
    <source>
        <dbReference type="EMBL" id="QBY41864.1"/>
    </source>
</evidence>
<dbReference type="SUPFAM" id="SSF50249">
    <property type="entry name" value="Nucleic acid-binding proteins"/>
    <property type="match status" value="4"/>
</dbReference>
<evidence type="ECO:0000313" key="14">
    <source>
        <dbReference type="Proteomes" id="UP001177592"/>
    </source>
</evidence>
<evidence type="ECO:0000256" key="1">
    <source>
        <dbReference type="ARBA" id="ARBA00001849"/>
    </source>
</evidence>
<dbReference type="InterPro" id="IPR004476">
    <property type="entry name" value="RNase_II/RNase_R"/>
</dbReference>
<comment type="similarity">
    <text evidence="8">Belongs to the RNR ribonuclease family. RNase R subfamily.</text>
</comment>
<dbReference type="EC" id="3.1.13.1" evidence="8"/>
<keyword evidence="4 8" id="KW-0540">Nuclease</keyword>
<dbReference type="GO" id="GO:0005829">
    <property type="term" value="C:cytosol"/>
    <property type="evidence" value="ECO:0007669"/>
    <property type="project" value="TreeGrafter"/>
</dbReference>
<dbReference type="SMART" id="SM00316">
    <property type="entry name" value="S1"/>
    <property type="match status" value="1"/>
</dbReference>
<dbReference type="Pfam" id="PF17876">
    <property type="entry name" value="CSD2"/>
    <property type="match status" value="1"/>
</dbReference>
<dbReference type="NCBIfam" id="TIGR02063">
    <property type="entry name" value="RNase_R"/>
    <property type="match status" value="1"/>
</dbReference>
<dbReference type="RefSeq" id="WP_026821857.1">
    <property type="nucleotide sequence ID" value="NZ_CP038613.1"/>
</dbReference>
<comment type="subunit">
    <text evidence="8">Monomer.</text>
</comment>
<dbReference type="PROSITE" id="PS01175">
    <property type="entry name" value="RIBONUCLEASE_II"/>
    <property type="match status" value="1"/>
</dbReference>
<dbReference type="Proteomes" id="UP001177592">
    <property type="component" value="Chromosome"/>
</dbReference>
<evidence type="ECO:0000256" key="2">
    <source>
        <dbReference type="ARBA" id="ARBA00004496"/>
    </source>
</evidence>
<dbReference type="Pfam" id="PF00575">
    <property type="entry name" value="S1"/>
    <property type="match status" value="1"/>
</dbReference>
<dbReference type="FunFam" id="2.40.50.140:FF:000124">
    <property type="entry name" value="Ribonuclease R"/>
    <property type="match status" value="1"/>
</dbReference>
<dbReference type="SMART" id="SM00955">
    <property type="entry name" value="RNB"/>
    <property type="match status" value="1"/>
</dbReference>
<dbReference type="FunFam" id="2.40.50.140:FF:000161">
    <property type="entry name" value="Ribonuclease R"/>
    <property type="match status" value="1"/>
</dbReference>
<dbReference type="InterPro" id="IPR040476">
    <property type="entry name" value="CSD2"/>
</dbReference>
<dbReference type="Pfam" id="PF00773">
    <property type="entry name" value="RNB"/>
    <property type="match status" value="1"/>
</dbReference>
<feature type="compositionally biased region" description="Basic residues" evidence="9">
    <location>
        <begin position="774"/>
        <end position="790"/>
    </location>
</feature>
<name>A0A4P7KWG1_9GAMM</name>
<dbReference type="PANTHER" id="PTHR23355:SF9">
    <property type="entry name" value="DIS3-LIKE EXONUCLEASE 2"/>
    <property type="match status" value="1"/>
</dbReference>
<gene>
    <name evidence="8 11" type="primary">rnr</name>
    <name evidence="11" type="ORF">ArsFIN_03950</name>
    <name evidence="12" type="ORF">QE258_01485</name>
</gene>
<evidence type="ECO:0000313" key="12">
    <source>
        <dbReference type="EMBL" id="WGM06081.1"/>
    </source>
</evidence>
<dbReference type="InterPro" id="IPR022966">
    <property type="entry name" value="RNase_II/R_CS"/>
</dbReference>
<dbReference type="InterPro" id="IPR011129">
    <property type="entry name" value="CSD"/>
</dbReference>